<comment type="caution">
    <text evidence="1">Lacks conserved residue(s) required for the propagation of feature annotation.</text>
</comment>
<dbReference type="RefSeq" id="WP_290363483.1">
    <property type="nucleotide sequence ID" value="NZ_JAUFQU010000001.1"/>
</dbReference>
<evidence type="ECO:0000259" key="2">
    <source>
        <dbReference type="PROSITE" id="PS52035"/>
    </source>
</evidence>
<keyword evidence="4" id="KW-1185">Reference proteome</keyword>
<reference evidence="4" key="1">
    <citation type="journal article" date="2019" name="Int. J. Syst. Evol. Microbiol.">
        <title>The Global Catalogue of Microorganisms (GCM) 10K type strain sequencing project: providing services to taxonomists for standard genome sequencing and annotation.</title>
        <authorList>
            <consortium name="The Broad Institute Genomics Platform"/>
            <consortium name="The Broad Institute Genome Sequencing Center for Infectious Disease"/>
            <person name="Wu L."/>
            <person name="Ma J."/>
        </authorList>
    </citation>
    <scope>NUCLEOTIDE SEQUENCE [LARGE SCALE GENOMIC DNA]</scope>
    <source>
        <strain evidence="4">CECT 7184</strain>
    </source>
</reference>
<dbReference type="Proteomes" id="UP001242368">
    <property type="component" value="Unassembled WGS sequence"/>
</dbReference>
<sequence>MRTFDIADDFLQQEISGRYVTNENVFALLKKLPEHFEVNIAGKSVLDKPIYSVRVGNGKQRLYLWSQMHGNETTTTKGLIDFLFFLASENRDATSFLGHFSFLIIPQLNPDGAELYTRSNANEIDLNRDSVTQSQPETKVLHRLFDEFQPHFAFNLHDQRTIFGVGNKSATMSFLAPSYNENRDVNEVRAQVMKLIVAINEKLQYYIPDQVGRFDDAFNVNCIGDYFMQKGIPTVLFEAGHYSGDYEREITRKLVFVSLFESLAYLLNKSDDNDFLCKYLQIPENIKIFNDVVFVNPINGERTGVQYKEVLRDHEIFFEANVDHELILPTQKGHLEVLAALEKDATVDDIYHVSRINKFDLLKNGLISVNDLLKEQK</sequence>
<dbReference type="SUPFAM" id="SSF53187">
    <property type="entry name" value="Zn-dependent exopeptidases"/>
    <property type="match status" value="1"/>
</dbReference>
<evidence type="ECO:0000313" key="3">
    <source>
        <dbReference type="EMBL" id="MDN3707510.1"/>
    </source>
</evidence>
<comment type="similarity">
    <text evidence="1">Belongs to the peptidase M14 family.</text>
</comment>
<dbReference type="InterPro" id="IPR000834">
    <property type="entry name" value="Peptidase_M14"/>
</dbReference>
<protein>
    <submittedName>
        <fullName evidence="3">M14 family zinc carboxypeptidase</fullName>
    </submittedName>
</protein>
<comment type="caution">
    <text evidence="3">The sequence shown here is derived from an EMBL/GenBank/DDBJ whole genome shotgun (WGS) entry which is preliminary data.</text>
</comment>
<dbReference type="Pfam" id="PF00246">
    <property type="entry name" value="Peptidase_M14"/>
    <property type="match status" value="1"/>
</dbReference>
<evidence type="ECO:0000256" key="1">
    <source>
        <dbReference type="PROSITE-ProRule" id="PRU01379"/>
    </source>
</evidence>
<keyword evidence="3" id="KW-0645">Protease</keyword>
<dbReference type="Gene3D" id="3.40.630.10">
    <property type="entry name" value="Zn peptidases"/>
    <property type="match status" value="1"/>
</dbReference>
<evidence type="ECO:0000313" key="4">
    <source>
        <dbReference type="Proteomes" id="UP001242368"/>
    </source>
</evidence>
<gene>
    <name evidence="3" type="ORF">QW060_10240</name>
</gene>
<accession>A0ABT8CSX3</accession>
<keyword evidence="3" id="KW-0121">Carboxypeptidase</keyword>
<dbReference type="GO" id="GO:0004180">
    <property type="term" value="F:carboxypeptidase activity"/>
    <property type="evidence" value="ECO:0007669"/>
    <property type="project" value="UniProtKB-KW"/>
</dbReference>
<feature type="domain" description="Peptidase M14" evidence="2">
    <location>
        <begin position="2"/>
        <end position="270"/>
    </location>
</feature>
<proteinExistence type="inferred from homology"/>
<organism evidence="3 4">
    <name type="scientific">Paenimyroides ceti</name>
    <dbReference type="NCBI Taxonomy" id="395087"/>
    <lineage>
        <taxon>Bacteria</taxon>
        <taxon>Pseudomonadati</taxon>
        <taxon>Bacteroidota</taxon>
        <taxon>Flavobacteriia</taxon>
        <taxon>Flavobacteriales</taxon>
        <taxon>Flavobacteriaceae</taxon>
        <taxon>Paenimyroides</taxon>
    </lineage>
</organism>
<dbReference type="PROSITE" id="PS52035">
    <property type="entry name" value="PEPTIDASE_M14"/>
    <property type="match status" value="1"/>
</dbReference>
<dbReference type="EMBL" id="JAUFQU010000001">
    <property type="protein sequence ID" value="MDN3707510.1"/>
    <property type="molecule type" value="Genomic_DNA"/>
</dbReference>
<keyword evidence="3" id="KW-0378">Hydrolase</keyword>
<name>A0ABT8CSX3_9FLAO</name>